<evidence type="ECO:0000256" key="7">
    <source>
        <dbReference type="SAM" id="MobiDB-lite"/>
    </source>
</evidence>
<organism evidence="9 10">
    <name type="scientific">Heterodera trifolii</name>
    <dbReference type="NCBI Taxonomy" id="157864"/>
    <lineage>
        <taxon>Eukaryota</taxon>
        <taxon>Metazoa</taxon>
        <taxon>Ecdysozoa</taxon>
        <taxon>Nematoda</taxon>
        <taxon>Chromadorea</taxon>
        <taxon>Rhabditida</taxon>
        <taxon>Tylenchina</taxon>
        <taxon>Tylenchomorpha</taxon>
        <taxon>Tylenchoidea</taxon>
        <taxon>Heteroderidae</taxon>
        <taxon>Heteroderinae</taxon>
        <taxon>Heterodera</taxon>
    </lineage>
</organism>
<evidence type="ECO:0000256" key="2">
    <source>
        <dbReference type="ARBA" id="ARBA00023015"/>
    </source>
</evidence>
<accession>A0ABD2KYZ5</accession>
<dbReference type="EMBL" id="JBICBT010000595">
    <property type="protein sequence ID" value="KAL3108182.1"/>
    <property type="molecule type" value="Genomic_DNA"/>
</dbReference>
<dbReference type="SUPFAM" id="SSF47113">
    <property type="entry name" value="Histone-fold"/>
    <property type="match status" value="1"/>
</dbReference>
<dbReference type="Pfam" id="PF00808">
    <property type="entry name" value="CBFD_NFYB_HMF"/>
    <property type="match status" value="1"/>
</dbReference>
<dbReference type="InterPro" id="IPR009072">
    <property type="entry name" value="Histone-fold"/>
</dbReference>
<evidence type="ECO:0000259" key="8">
    <source>
        <dbReference type="Pfam" id="PF00808"/>
    </source>
</evidence>
<evidence type="ECO:0000256" key="5">
    <source>
        <dbReference type="ARBA" id="ARBA00023242"/>
    </source>
</evidence>
<evidence type="ECO:0000256" key="6">
    <source>
        <dbReference type="ARBA" id="ARBA00038129"/>
    </source>
</evidence>
<dbReference type="FunFam" id="1.10.20.10:FF:000062">
    <property type="entry name" value="Nuclear transcription factor Y subunit C"/>
    <property type="match status" value="1"/>
</dbReference>
<evidence type="ECO:0000313" key="9">
    <source>
        <dbReference type="EMBL" id="KAL3108182.1"/>
    </source>
</evidence>
<protein>
    <recommendedName>
        <fullName evidence="8">Transcription factor CBF/NF-Y/archaeal histone domain-containing protein</fullName>
    </recommendedName>
</protein>
<dbReference type="InterPro" id="IPR003958">
    <property type="entry name" value="CBFA_NFYB_domain"/>
</dbReference>
<dbReference type="Gene3D" id="1.10.20.10">
    <property type="entry name" value="Histone, subunit A"/>
    <property type="match status" value="1"/>
</dbReference>
<comment type="subcellular location">
    <subcellularLocation>
        <location evidence="1">Nucleus</location>
    </subcellularLocation>
</comment>
<gene>
    <name evidence="9" type="ORF">niasHT_016373</name>
</gene>
<dbReference type="InterPro" id="IPR050568">
    <property type="entry name" value="Transcr_DNA_Rep_Reg"/>
</dbReference>
<dbReference type="PANTHER" id="PTHR10252:SF8">
    <property type="entry name" value="NUCLEAR TRANSCRIPTION FACTOR Y SUBUNIT GAMMA"/>
    <property type="match status" value="1"/>
</dbReference>
<comment type="caution">
    <text evidence="9">The sequence shown here is derived from an EMBL/GenBank/DDBJ whole genome shotgun (WGS) entry which is preliminary data.</text>
</comment>
<feature type="compositionally biased region" description="Low complexity" evidence="7">
    <location>
        <begin position="219"/>
        <end position="252"/>
    </location>
</feature>
<reference evidence="9 10" key="1">
    <citation type="submission" date="2024-10" db="EMBL/GenBank/DDBJ databases">
        <authorList>
            <person name="Kim D."/>
        </authorList>
    </citation>
    <scope>NUCLEOTIDE SEQUENCE [LARGE SCALE GENOMIC DNA]</scope>
    <source>
        <strain evidence="9">BH-2024</strain>
    </source>
</reference>
<evidence type="ECO:0000256" key="3">
    <source>
        <dbReference type="ARBA" id="ARBA00023125"/>
    </source>
</evidence>
<evidence type="ECO:0000256" key="4">
    <source>
        <dbReference type="ARBA" id="ARBA00023163"/>
    </source>
</evidence>
<dbReference type="GO" id="GO:0003677">
    <property type="term" value="F:DNA binding"/>
    <property type="evidence" value="ECO:0007669"/>
    <property type="project" value="UniProtKB-KW"/>
</dbReference>
<keyword evidence="5" id="KW-0539">Nucleus</keyword>
<dbReference type="PANTHER" id="PTHR10252">
    <property type="entry name" value="HISTONE-LIKE TRANSCRIPTION FACTOR CCAAT-RELATED"/>
    <property type="match status" value="1"/>
</dbReference>
<sequence length="264" mass="29001">MASSSSDHSAYSKQVLEEFWPGQNVKIGHMTMNSFREVNRHSELPIARIKKIMKIEEGVKTQMISAEAPVLLAKAAELFIEELTLRAWLNTNDNRRKTIQKSDIAAGAAKSEMFDFLIDILPRDEQQKDQSVDYDGTEIQVVDDGAEEGPTMADGQQNVQYILQYADSGEMENSMVQLEDGRIIHATQIGQPIPLSSATEANLPIGQPLIMTIPGPNSHQQQAQQHFQMVGNSVSSSSSAASLPPIASTPSPQFQHSPAEGEEQ</sequence>
<keyword evidence="2" id="KW-0805">Transcription regulation</keyword>
<keyword evidence="3" id="KW-0238">DNA-binding</keyword>
<keyword evidence="10" id="KW-1185">Reference proteome</keyword>
<comment type="similarity">
    <text evidence="6">Belongs to the NFYC/HAP5 subunit family.</text>
</comment>
<name>A0ABD2KYZ5_9BILA</name>
<dbReference type="Proteomes" id="UP001620626">
    <property type="component" value="Unassembled WGS sequence"/>
</dbReference>
<dbReference type="AlphaFoldDB" id="A0ABD2KYZ5"/>
<dbReference type="CDD" id="cd22908">
    <property type="entry name" value="HFD_NFYC-like"/>
    <property type="match status" value="1"/>
</dbReference>
<evidence type="ECO:0000256" key="1">
    <source>
        <dbReference type="ARBA" id="ARBA00004123"/>
    </source>
</evidence>
<evidence type="ECO:0000313" key="10">
    <source>
        <dbReference type="Proteomes" id="UP001620626"/>
    </source>
</evidence>
<proteinExistence type="inferred from homology"/>
<keyword evidence="4" id="KW-0804">Transcription</keyword>
<feature type="region of interest" description="Disordered" evidence="7">
    <location>
        <begin position="215"/>
        <end position="264"/>
    </location>
</feature>
<dbReference type="GO" id="GO:0005634">
    <property type="term" value="C:nucleus"/>
    <property type="evidence" value="ECO:0007669"/>
    <property type="project" value="UniProtKB-SubCell"/>
</dbReference>
<feature type="domain" description="Transcription factor CBF/NF-Y/archaeal histone" evidence="8">
    <location>
        <begin position="43"/>
        <end position="105"/>
    </location>
</feature>